<dbReference type="EMBL" id="CM042012">
    <property type="protein sequence ID" value="KAI3750084.1"/>
    <property type="molecule type" value="Genomic_DNA"/>
</dbReference>
<dbReference type="Proteomes" id="UP001055811">
    <property type="component" value="Linkage Group LG04"/>
</dbReference>
<proteinExistence type="predicted"/>
<evidence type="ECO:0000313" key="1">
    <source>
        <dbReference type="EMBL" id="KAI3750084.1"/>
    </source>
</evidence>
<accession>A0ACB9DTM8</accession>
<protein>
    <submittedName>
        <fullName evidence="1">Uncharacterized protein</fullName>
    </submittedName>
</protein>
<comment type="caution">
    <text evidence="1">The sequence shown here is derived from an EMBL/GenBank/DDBJ whole genome shotgun (WGS) entry which is preliminary data.</text>
</comment>
<name>A0ACB9DTM8_CICIN</name>
<keyword evidence="2" id="KW-1185">Reference proteome</keyword>
<gene>
    <name evidence="1" type="ORF">L2E82_20709</name>
</gene>
<evidence type="ECO:0000313" key="2">
    <source>
        <dbReference type="Proteomes" id="UP001055811"/>
    </source>
</evidence>
<reference evidence="1 2" key="2">
    <citation type="journal article" date="2022" name="Mol. Ecol. Resour.">
        <title>The genomes of chicory, endive, great burdock and yacon provide insights into Asteraceae paleo-polyploidization history and plant inulin production.</title>
        <authorList>
            <person name="Fan W."/>
            <person name="Wang S."/>
            <person name="Wang H."/>
            <person name="Wang A."/>
            <person name="Jiang F."/>
            <person name="Liu H."/>
            <person name="Zhao H."/>
            <person name="Xu D."/>
            <person name="Zhang Y."/>
        </authorList>
    </citation>
    <scope>NUCLEOTIDE SEQUENCE [LARGE SCALE GENOMIC DNA]</scope>
    <source>
        <strain evidence="2">cv. Punajuju</strain>
        <tissue evidence="1">Leaves</tissue>
    </source>
</reference>
<organism evidence="1 2">
    <name type="scientific">Cichorium intybus</name>
    <name type="common">Chicory</name>
    <dbReference type="NCBI Taxonomy" id="13427"/>
    <lineage>
        <taxon>Eukaryota</taxon>
        <taxon>Viridiplantae</taxon>
        <taxon>Streptophyta</taxon>
        <taxon>Embryophyta</taxon>
        <taxon>Tracheophyta</taxon>
        <taxon>Spermatophyta</taxon>
        <taxon>Magnoliopsida</taxon>
        <taxon>eudicotyledons</taxon>
        <taxon>Gunneridae</taxon>
        <taxon>Pentapetalae</taxon>
        <taxon>asterids</taxon>
        <taxon>campanulids</taxon>
        <taxon>Asterales</taxon>
        <taxon>Asteraceae</taxon>
        <taxon>Cichorioideae</taxon>
        <taxon>Cichorieae</taxon>
        <taxon>Cichoriinae</taxon>
        <taxon>Cichorium</taxon>
    </lineage>
</organism>
<sequence length="232" mass="25845">MMLKILHCKEYCSKDATCLGVTSKNDGSGLCSLKRTEFIKWIYNPSIPSISLCVQRFSAEKIMEVVAKMVEGSVVSQEEFVKIKTGNNWQKRVDVAVGVTRALAYLHIECKLCIPHGNLKLENVLLDEIMAASSELTKPRLLLRGASGYTDNKLSMMFSNRVQPLLAIPPVGSDAVSVEILAKLTTLIQLVRRLHDQRWWQLQGPSISVLTLTNRGNSLSENHALSDLNSYL</sequence>
<reference evidence="2" key="1">
    <citation type="journal article" date="2022" name="Mol. Ecol. Resour.">
        <title>The genomes of chicory, endive, great burdock and yacon provide insights into Asteraceae palaeo-polyploidization history and plant inulin production.</title>
        <authorList>
            <person name="Fan W."/>
            <person name="Wang S."/>
            <person name="Wang H."/>
            <person name="Wang A."/>
            <person name="Jiang F."/>
            <person name="Liu H."/>
            <person name="Zhao H."/>
            <person name="Xu D."/>
            <person name="Zhang Y."/>
        </authorList>
    </citation>
    <scope>NUCLEOTIDE SEQUENCE [LARGE SCALE GENOMIC DNA]</scope>
    <source>
        <strain evidence="2">cv. Punajuju</strain>
    </source>
</reference>